<reference evidence="2 3" key="1">
    <citation type="journal article" date="2023" name="Plants (Basel)">
        <title>Bridging the Gap: Combining Genomics and Transcriptomics Approaches to Understand Stylosanthes scabra, an Orphan Legume from the Brazilian Caatinga.</title>
        <authorList>
            <person name="Ferreira-Neto J.R.C."/>
            <person name="da Silva M.D."/>
            <person name="Binneck E."/>
            <person name="de Melo N.F."/>
            <person name="da Silva R.H."/>
            <person name="de Melo A.L.T.M."/>
            <person name="Pandolfi V."/>
            <person name="Bustamante F.O."/>
            <person name="Brasileiro-Vidal A.C."/>
            <person name="Benko-Iseppon A.M."/>
        </authorList>
    </citation>
    <scope>NUCLEOTIDE SEQUENCE [LARGE SCALE GENOMIC DNA]</scope>
    <source>
        <tissue evidence="2">Leaves</tissue>
    </source>
</reference>
<name>A0ABU6RZR3_9FABA</name>
<protein>
    <submittedName>
        <fullName evidence="2">Uncharacterized protein</fullName>
    </submittedName>
</protein>
<gene>
    <name evidence="2" type="ORF">PIB30_107890</name>
</gene>
<evidence type="ECO:0000256" key="1">
    <source>
        <dbReference type="SAM" id="SignalP"/>
    </source>
</evidence>
<sequence>MANHFSQYAVLLLLLLTTSSVVMVTAVGSSSEACKKDGGEDCLSSIRLKENRRCEDKLHMPGGGCDKTWCWNACALAHLLQGAQGKCLGFFRRPTAFCLCTYNCN</sequence>
<evidence type="ECO:0000313" key="3">
    <source>
        <dbReference type="Proteomes" id="UP001341840"/>
    </source>
</evidence>
<comment type="caution">
    <text evidence="2">The sequence shown here is derived from an EMBL/GenBank/DDBJ whole genome shotgun (WGS) entry which is preliminary data.</text>
</comment>
<keyword evidence="1" id="KW-0732">Signal</keyword>
<feature type="signal peptide" evidence="1">
    <location>
        <begin position="1"/>
        <end position="20"/>
    </location>
</feature>
<organism evidence="2 3">
    <name type="scientific">Stylosanthes scabra</name>
    <dbReference type="NCBI Taxonomy" id="79078"/>
    <lineage>
        <taxon>Eukaryota</taxon>
        <taxon>Viridiplantae</taxon>
        <taxon>Streptophyta</taxon>
        <taxon>Embryophyta</taxon>
        <taxon>Tracheophyta</taxon>
        <taxon>Spermatophyta</taxon>
        <taxon>Magnoliopsida</taxon>
        <taxon>eudicotyledons</taxon>
        <taxon>Gunneridae</taxon>
        <taxon>Pentapetalae</taxon>
        <taxon>rosids</taxon>
        <taxon>fabids</taxon>
        <taxon>Fabales</taxon>
        <taxon>Fabaceae</taxon>
        <taxon>Papilionoideae</taxon>
        <taxon>50 kb inversion clade</taxon>
        <taxon>dalbergioids sensu lato</taxon>
        <taxon>Dalbergieae</taxon>
        <taxon>Pterocarpus clade</taxon>
        <taxon>Stylosanthes</taxon>
    </lineage>
</organism>
<feature type="chain" id="PRO_5045414003" evidence="1">
    <location>
        <begin position="21"/>
        <end position="105"/>
    </location>
</feature>
<evidence type="ECO:0000313" key="2">
    <source>
        <dbReference type="EMBL" id="MED6129435.1"/>
    </source>
</evidence>
<proteinExistence type="predicted"/>
<accession>A0ABU6RZR3</accession>
<dbReference type="EMBL" id="JASCZI010034995">
    <property type="protein sequence ID" value="MED6129435.1"/>
    <property type="molecule type" value="Genomic_DNA"/>
</dbReference>
<dbReference type="Proteomes" id="UP001341840">
    <property type="component" value="Unassembled WGS sequence"/>
</dbReference>
<keyword evidence="3" id="KW-1185">Reference proteome</keyword>